<accession>A0ABV2AUQ2</accession>
<keyword evidence="2" id="KW-1185">Reference proteome</keyword>
<organism evidence="1 2">
    <name type="scientific">Bonamia ostreae</name>
    <dbReference type="NCBI Taxonomy" id="126728"/>
    <lineage>
        <taxon>Eukaryota</taxon>
        <taxon>Sar</taxon>
        <taxon>Rhizaria</taxon>
        <taxon>Endomyxa</taxon>
        <taxon>Ascetosporea</taxon>
        <taxon>Haplosporida</taxon>
        <taxon>Bonamia</taxon>
    </lineage>
</organism>
<proteinExistence type="predicted"/>
<sequence length="138" mass="16165">KFKLMSQNKFEFSIITLNLKILKKRCIKTELETNPKYFISPKPVLKFLSAVKKKQFDFLVASLETKNQNFYWKKFQAASKKDLNQNSQWTALAVDILCETKTKNIAPFSNPPTKNLMLQTMSVNEKNNILISYFYILK</sequence>
<comment type="caution">
    <text evidence="1">The sequence shown here is derived from an EMBL/GenBank/DDBJ whole genome shotgun (WGS) entry which is preliminary data.</text>
</comment>
<evidence type="ECO:0000313" key="2">
    <source>
        <dbReference type="Proteomes" id="UP001439008"/>
    </source>
</evidence>
<gene>
    <name evidence="1" type="ORF">MHBO_004952</name>
</gene>
<protein>
    <submittedName>
        <fullName evidence="1">Uncharacterized protein</fullName>
    </submittedName>
</protein>
<reference evidence="1 2" key="1">
    <citation type="journal article" date="2024" name="BMC Biol.">
        <title>Comparative genomics of Ascetosporea gives new insight into the evolutionary basis for animal parasitism in Rhizaria.</title>
        <authorList>
            <person name="Hiltunen Thoren M."/>
            <person name="Onut-Brannstrom I."/>
            <person name="Alfjorden A."/>
            <person name="Peckova H."/>
            <person name="Swords F."/>
            <person name="Hooper C."/>
            <person name="Holzer A.S."/>
            <person name="Bass D."/>
            <person name="Burki F."/>
        </authorList>
    </citation>
    <scope>NUCLEOTIDE SEQUENCE [LARGE SCALE GENOMIC DNA]</scope>
    <source>
        <strain evidence="1">20-A016</strain>
    </source>
</reference>
<evidence type="ECO:0000313" key="1">
    <source>
        <dbReference type="EMBL" id="MES1923387.1"/>
    </source>
</evidence>
<dbReference type="Proteomes" id="UP001439008">
    <property type="component" value="Unassembled WGS sequence"/>
</dbReference>
<name>A0ABV2AUQ2_9EUKA</name>
<feature type="non-terminal residue" evidence="1">
    <location>
        <position position="1"/>
    </location>
</feature>
<dbReference type="EMBL" id="JBDODL010005950">
    <property type="protein sequence ID" value="MES1923387.1"/>
    <property type="molecule type" value="Genomic_DNA"/>
</dbReference>